<evidence type="ECO:0000259" key="11">
    <source>
        <dbReference type="Pfam" id="PF07715"/>
    </source>
</evidence>
<evidence type="ECO:0000256" key="8">
    <source>
        <dbReference type="PROSITE-ProRule" id="PRU01360"/>
    </source>
</evidence>
<comment type="subcellular location">
    <subcellularLocation>
        <location evidence="1 8">Cell outer membrane</location>
        <topology evidence="1 8">Multi-pass membrane protein</topology>
    </subcellularLocation>
</comment>
<evidence type="ECO:0000256" key="4">
    <source>
        <dbReference type="ARBA" id="ARBA00022692"/>
    </source>
</evidence>
<gene>
    <name evidence="12" type="ORF">WQ53_04635</name>
</gene>
<dbReference type="GO" id="GO:0009279">
    <property type="term" value="C:cell outer membrane"/>
    <property type="evidence" value="ECO:0007669"/>
    <property type="project" value="UniProtKB-SubCell"/>
</dbReference>
<dbReference type="InterPro" id="IPR039426">
    <property type="entry name" value="TonB-dep_rcpt-like"/>
</dbReference>
<evidence type="ECO:0000256" key="9">
    <source>
        <dbReference type="RuleBase" id="RU003357"/>
    </source>
</evidence>
<keyword evidence="7 8" id="KW-0998">Cell outer membrane</keyword>
<dbReference type="EMBL" id="CP011144">
    <property type="protein sequence ID" value="AKC86167.1"/>
    <property type="molecule type" value="Genomic_DNA"/>
</dbReference>
<keyword evidence="3 8" id="KW-1134">Transmembrane beta strand</keyword>
<dbReference type="InterPro" id="IPR037066">
    <property type="entry name" value="Plug_dom_sf"/>
</dbReference>
<dbReference type="Pfam" id="PF07715">
    <property type="entry name" value="Plug"/>
    <property type="match status" value="1"/>
</dbReference>
<feature type="domain" description="TonB-dependent receptor-like beta-barrel" evidence="10">
    <location>
        <begin position="399"/>
        <end position="897"/>
    </location>
</feature>
<comment type="similarity">
    <text evidence="8 9">Belongs to the TonB-dependent receptor family.</text>
</comment>
<dbReference type="AlphaFoldDB" id="A0A0E3Z2F3"/>
<dbReference type="InterPro" id="IPR000531">
    <property type="entry name" value="Beta-barrel_TonB"/>
</dbReference>
<evidence type="ECO:0000256" key="7">
    <source>
        <dbReference type="ARBA" id="ARBA00023237"/>
    </source>
</evidence>
<protein>
    <recommendedName>
        <fullName evidence="14">TonB-dependent receptor</fullName>
    </recommendedName>
</protein>
<dbReference type="PANTHER" id="PTHR47234">
    <property type="match status" value="1"/>
</dbReference>
<dbReference type="Gene3D" id="2.40.170.20">
    <property type="entry name" value="TonB-dependent receptor, beta-barrel domain"/>
    <property type="match status" value="1"/>
</dbReference>
<evidence type="ECO:0000256" key="5">
    <source>
        <dbReference type="ARBA" id="ARBA00023077"/>
    </source>
</evidence>
<dbReference type="OrthoDB" id="6276154at2"/>
<keyword evidence="4 8" id="KW-0812">Transmembrane</keyword>
<evidence type="ECO:0000259" key="10">
    <source>
        <dbReference type="Pfam" id="PF00593"/>
    </source>
</evidence>
<feature type="domain" description="TonB-dependent receptor plug" evidence="11">
    <location>
        <begin position="48"/>
        <end position="156"/>
    </location>
</feature>
<dbReference type="PROSITE" id="PS52016">
    <property type="entry name" value="TONB_DEPENDENT_REC_3"/>
    <property type="match status" value="1"/>
</dbReference>
<evidence type="ECO:0000313" key="12">
    <source>
        <dbReference type="EMBL" id="AKC86167.1"/>
    </source>
</evidence>
<evidence type="ECO:0000256" key="2">
    <source>
        <dbReference type="ARBA" id="ARBA00022448"/>
    </source>
</evidence>
<evidence type="ECO:0000256" key="1">
    <source>
        <dbReference type="ARBA" id="ARBA00004571"/>
    </source>
</evidence>
<evidence type="ECO:0000256" key="3">
    <source>
        <dbReference type="ARBA" id="ARBA00022452"/>
    </source>
</evidence>
<dbReference type="Pfam" id="PF00593">
    <property type="entry name" value="TonB_dep_Rec_b-barrel"/>
    <property type="match status" value="1"/>
</dbReference>
<evidence type="ECO:0000313" key="13">
    <source>
        <dbReference type="Proteomes" id="UP000033067"/>
    </source>
</evidence>
<dbReference type="KEGG" id="psuw:WQ53_04635"/>
<evidence type="ECO:0008006" key="14">
    <source>
        <dbReference type="Google" id="ProtNLM"/>
    </source>
</evidence>
<dbReference type="PATRIC" id="fig|314722.6.peg.974"/>
<dbReference type="Proteomes" id="UP000033067">
    <property type="component" value="Chromosome"/>
</dbReference>
<organism evidence="12 13">
    <name type="scientific">Pseudoxanthomonas suwonensis</name>
    <dbReference type="NCBI Taxonomy" id="314722"/>
    <lineage>
        <taxon>Bacteria</taxon>
        <taxon>Pseudomonadati</taxon>
        <taxon>Pseudomonadota</taxon>
        <taxon>Gammaproteobacteria</taxon>
        <taxon>Lysobacterales</taxon>
        <taxon>Lysobacteraceae</taxon>
        <taxon>Pseudoxanthomonas</taxon>
    </lineage>
</organism>
<keyword evidence="6 8" id="KW-0472">Membrane</keyword>
<keyword evidence="2 8" id="KW-0813">Transport</keyword>
<name>A0A0E3Z2F3_9GAMM</name>
<reference evidence="12 13" key="1">
    <citation type="journal article" date="2015" name="Genome Announc.">
        <title>Complete Genome Sequence of Pseudoxanthomonas suwonensis Strain J1, a Cellulose-Degrading Bacterium Isolated from Leaf- and Wood-Enriched Soil.</title>
        <authorList>
            <person name="Hou L."/>
            <person name="Jiang J."/>
            <person name="Xu Z."/>
            <person name="Zhou Y."/>
            <person name="Leung F.C."/>
        </authorList>
    </citation>
    <scope>NUCLEOTIDE SEQUENCE [LARGE SCALE GENOMIC DNA]</scope>
    <source>
        <strain evidence="12 13">J1</strain>
    </source>
</reference>
<evidence type="ECO:0000256" key="6">
    <source>
        <dbReference type="ARBA" id="ARBA00023136"/>
    </source>
</evidence>
<accession>A0A0E3Z2F3</accession>
<dbReference type="RefSeq" id="WP_052630871.1">
    <property type="nucleotide sequence ID" value="NZ_CP011144.1"/>
</dbReference>
<dbReference type="SUPFAM" id="SSF56935">
    <property type="entry name" value="Porins"/>
    <property type="match status" value="1"/>
</dbReference>
<dbReference type="InterPro" id="IPR012910">
    <property type="entry name" value="Plug_dom"/>
</dbReference>
<proteinExistence type="inferred from homology"/>
<dbReference type="PANTHER" id="PTHR47234:SF2">
    <property type="entry name" value="TONB-DEPENDENT RECEPTOR"/>
    <property type="match status" value="1"/>
</dbReference>
<keyword evidence="13" id="KW-1185">Reference proteome</keyword>
<dbReference type="Gene3D" id="2.170.130.10">
    <property type="entry name" value="TonB-dependent receptor, plug domain"/>
    <property type="match status" value="1"/>
</dbReference>
<dbReference type="InterPro" id="IPR036942">
    <property type="entry name" value="Beta-barrel_TonB_sf"/>
</dbReference>
<sequence length="933" mass="101784">MTLAPPLVLALALHDPAATGGDATPGSTTATLQTVEVTGSHIRRVEFETAHPLLVLDRERLRRTGLNTLGEVLQQLPQHVAGLNTDFNNGGNGETYVDLRNLGSFRTLVLLNGRRYVAGIDGSVDVSSIPLAIVERVEVLTDGASAIYGSDAIGGVVNIITRNDYDGMEAGAQYATSEYGDGQRRAADFSWGHDGERGGVAASLSYADQQPVWAGDRAISSVPVYGLPANDVLGRASFLTPDGSFAFGPGGNLRPDGRPGRTTWDAAIGDYRPFNPRQDSYNYAPENYLRTPYQRLSLFATAQRTLPGEASLRAGLLLQRRRSAQELAPTPIVQYGGGNPGDANISSESLYNPFGQPVTQFSFRPLNQSRRKEQDALSHNASVGLEGVLTLGSQPLDWRFDLVDARARIDHGYNGGYDLRRLAAGIGPSFLDAQGRPRCGTPSSPVADCLPLDFLHGRDGFTDAMFDYLKVDGEAWLREERGLRDATFAVSAAPFRLPAGQLAMAAGLEWREERGRITMDPLLADDRFDFGGFGADPVDSRIRVREAWLELDLPLLAGKPWAEVLSLSLAARHSRYSSFGATTNGKLGAVWRPHAGLLLRGTWSSGFRAPSPSELYGFSGMTQLPAMAAALDPCLVPANPAVAARCHADGVPADGFDPPMGPRVQFGSNPGLQPERARNRNLGVVWSPDPVPGLGLSLDWWRIRLFDTIAEIPIMQLPAMCYLQGLAGACQQLARDPATGTLTEIDGRLRNYGTYELEGYDVSASYRRDLPWGRLQLRWDSVYLDRFLSEVPVGAPPTQSAGNYFMLDPGWRLRSVLSLDWDRERLGATLRLRHYSPLDESCVTPTVAGRPELCSGGVDQDPAFPGQPVHVIAARTYTDLQLRWRWGAAQFALGVNNAFDLDPPVSYDAYANSYDPSYDIPGRFWHMSYRQRF</sequence>
<keyword evidence="5 9" id="KW-0798">TonB box</keyword>